<name>A0A2A4YT93_9PROT</name>
<comment type="similarity">
    <text evidence="2">Belongs to the ABC transporter superfamily.</text>
</comment>
<evidence type="ECO:0000259" key="11">
    <source>
        <dbReference type="PROSITE" id="PS50893"/>
    </source>
</evidence>
<feature type="domain" description="ABC transporter" evidence="11">
    <location>
        <begin position="3"/>
        <end position="237"/>
    </location>
</feature>
<dbReference type="GO" id="GO:0005524">
    <property type="term" value="F:ATP binding"/>
    <property type="evidence" value="ECO:0007669"/>
    <property type="project" value="UniProtKB-KW"/>
</dbReference>
<dbReference type="Gene3D" id="3.40.50.300">
    <property type="entry name" value="P-loop containing nucleotide triphosphate hydrolases"/>
    <property type="match status" value="1"/>
</dbReference>
<dbReference type="SMART" id="SM00382">
    <property type="entry name" value="AAA"/>
    <property type="match status" value="1"/>
</dbReference>
<dbReference type="SUPFAM" id="SSF52540">
    <property type="entry name" value="P-loop containing nucleoside triphosphate hydrolases"/>
    <property type="match status" value="1"/>
</dbReference>
<dbReference type="PANTHER" id="PTHR42771">
    <property type="entry name" value="IRON(3+)-HYDROXAMATE IMPORT ATP-BINDING PROTEIN FHUC"/>
    <property type="match status" value="1"/>
</dbReference>
<dbReference type="GO" id="GO:0005886">
    <property type="term" value="C:plasma membrane"/>
    <property type="evidence" value="ECO:0007669"/>
    <property type="project" value="UniProtKB-SubCell"/>
</dbReference>
<keyword evidence="10" id="KW-0472">Membrane</keyword>
<keyword evidence="7 12" id="KW-0067">ATP-binding</keyword>
<dbReference type="InterPro" id="IPR051535">
    <property type="entry name" value="Siderophore_ABC-ATPase"/>
</dbReference>
<evidence type="ECO:0000256" key="8">
    <source>
        <dbReference type="ARBA" id="ARBA00023004"/>
    </source>
</evidence>
<dbReference type="AlphaFoldDB" id="A0A2A4YT93"/>
<keyword evidence="8" id="KW-0408">Iron</keyword>
<evidence type="ECO:0000256" key="9">
    <source>
        <dbReference type="ARBA" id="ARBA00023065"/>
    </source>
</evidence>
<keyword evidence="9" id="KW-0406">Ion transport</keyword>
<dbReference type="PROSITE" id="PS50893">
    <property type="entry name" value="ABC_TRANSPORTER_2"/>
    <property type="match status" value="1"/>
</dbReference>
<evidence type="ECO:0000313" key="12">
    <source>
        <dbReference type="EMBL" id="PCI97840.1"/>
    </source>
</evidence>
<dbReference type="InterPro" id="IPR003593">
    <property type="entry name" value="AAA+_ATPase"/>
</dbReference>
<comment type="caution">
    <text evidence="12">The sequence shown here is derived from an EMBL/GenBank/DDBJ whole genome shotgun (WGS) entry which is preliminary data.</text>
</comment>
<dbReference type="InterPro" id="IPR027417">
    <property type="entry name" value="P-loop_NTPase"/>
</dbReference>
<sequence length="260" mass="28708">MTITLANINSGYDGFSLKNINLTIEQGKFTALIGPNGCGKSTLLKTIGRIIKAKSGSVKIGDLNVLRERPKKVAQTIAYLPQNPEIPSAINVEQLVSYGRAPYQSVLGIKSARDVELVDEAIHLASINELRKNNVAELSGGQRQRAFIAMALAQDTPYIMLDEPTTFLDIKYQYEVLDLIKKLTLKGHTCIVVLHDIAQAARYADNIVVMRKGEIYAQGSPEEIVTQKMVQNVYDLDCLIHSDPITNTPIISPKLSNRLF</sequence>
<comment type="subcellular location">
    <subcellularLocation>
        <location evidence="1">Cell membrane</location>
        <topology evidence="1">Peripheral membrane protein</topology>
    </subcellularLocation>
</comment>
<evidence type="ECO:0000256" key="2">
    <source>
        <dbReference type="ARBA" id="ARBA00005417"/>
    </source>
</evidence>
<dbReference type="EMBL" id="NVUS01000026">
    <property type="protein sequence ID" value="PCI97840.1"/>
    <property type="molecule type" value="Genomic_DNA"/>
</dbReference>
<keyword evidence="6" id="KW-0547">Nucleotide-binding</keyword>
<dbReference type="FunFam" id="3.40.50.300:FF:000134">
    <property type="entry name" value="Iron-enterobactin ABC transporter ATP-binding protein"/>
    <property type="match status" value="1"/>
</dbReference>
<evidence type="ECO:0000256" key="6">
    <source>
        <dbReference type="ARBA" id="ARBA00022741"/>
    </source>
</evidence>
<keyword evidence="5" id="KW-0410">Iron transport</keyword>
<evidence type="ECO:0000256" key="1">
    <source>
        <dbReference type="ARBA" id="ARBA00004202"/>
    </source>
</evidence>
<evidence type="ECO:0000256" key="3">
    <source>
        <dbReference type="ARBA" id="ARBA00022448"/>
    </source>
</evidence>
<evidence type="ECO:0000256" key="10">
    <source>
        <dbReference type="ARBA" id="ARBA00023136"/>
    </source>
</evidence>
<dbReference type="InterPro" id="IPR003439">
    <property type="entry name" value="ABC_transporter-like_ATP-bd"/>
</dbReference>
<protein>
    <submittedName>
        <fullName evidence="12">Ferric citrate ABC transporter ATP-binding protein FecE</fullName>
    </submittedName>
</protein>
<reference evidence="12" key="2">
    <citation type="journal article" date="2018" name="ISME J.">
        <title>A dynamic microbial community with high functional redundancy inhabits the cold, oxic subseafloor aquifer.</title>
        <authorList>
            <person name="Tully B.J."/>
            <person name="Wheat C.G."/>
            <person name="Glazer B.T."/>
            <person name="Huber J.A."/>
        </authorList>
    </citation>
    <scope>NUCLEOTIDE SEQUENCE</scope>
    <source>
        <strain evidence="12">NORP83</strain>
    </source>
</reference>
<proteinExistence type="inferred from homology"/>
<dbReference type="PANTHER" id="PTHR42771:SF2">
    <property type="entry name" value="IRON(3+)-HYDROXAMATE IMPORT ATP-BINDING PROTEIN FHUC"/>
    <property type="match status" value="1"/>
</dbReference>
<evidence type="ECO:0000256" key="5">
    <source>
        <dbReference type="ARBA" id="ARBA00022496"/>
    </source>
</evidence>
<dbReference type="Pfam" id="PF00005">
    <property type="entry name" value="ABC_tran"/>
    <property type="match status" value="1"/>
</dbReference>
<reference key="1">
    <citation type="submission" date="2017-08" db="EMBL/GenBank/DDBJ databases">
        <title>A dynamic microbial community with high functional redundancy inhabits the cold, oxic subseafloor aquifer.</title>
        <authorList>
            <person name="Tully B.J."/>
            <person name="Wheat C.G."/>
            <person name="Glazer B.T."/>
            <person name="Huber J.A."/>
        </authorList>
    </citation>
    <scope>NUCLEOTIDE SEQUENCE [LARGE SCALE GENOMIC DNA]</scope>
</reference>
<keyword evidence="4" id="KW-1003">Cell membrane</keyword>
<dbReference type="PROSITE" id="PS00211">
    <property type="entry name" value="ABC_TRANSPORTER_1"/>
    <property type="match status" value="1"/>
</dbReference>
<dbReference type="GO" id="GO:0006826">
    <property type="term" value="P:iron ion transport"/>
    <property type="evidence" value="ECO:0007669"/>
    <property type="project" value="UniProtKB-KW"/>
</dbReference>
<accession>A0A2A4YT93</accession>
<organism evidence="12">
    <name type="scientific">OCS116 cluster bacterium</name>
    <dbReference type="NCBI Taxonomy" id="2030921"/>
    <lineage>
        <taxon>Bacteria</taxon>
        <taxon>Pseudomonadati</taxon>
        <taxon>Pseudomonadota</taxon>
        <taxon>Alphaproteobacteria</taxon>
        <taxon>OCS116 cluster</taxon>
    </lineage>
</organism>
<gene>
    <name evidence="12" type="ORF">COB13_14855</name>
</gene>
<dbReference type="GO" id="GO:0016887">
    <property type="term" value="F:ATP hydrolysis activity"/>
    <property type="evidence" value="ECO:0007669"/>
    <property type="project" value="InterPro"/>
</dbReference>
<evidence type="ECO:0000256" key="7">
    <source>
        <dbReference type="ARBA" id="ARBA00022840"/>
    </source>
</evidence>
<dbReference type="CDD" id="cd03214">
    <property type="entry name" value="ABC_Iron-Siderophores_B12_Hemin"/>
    <property type="match status" value="1"/>
</dbReference>
<evidence type="ECO:0000256" key="4">
    <source>
        <dbReference type="ARBA" id="ARBA00022475"/>
    </source>
</evidence>
<dbReference type="InterPro" id="IPR017871">
    <property type="entry name" value="ABC_transporter-like_CS"/>
</dbReference>
<keyword evidence="3" id="KW-0813">Transport</keyword>